<organism evidence="1 2">
    <name type="scientific">Pleurodeles waltl</name>
    <name type="common">Iberian ribbed newt</name>
    <dbReference type="NCBI Taxonomy" id="8319"/>
    <lineage>
        <taxon>Eukaryota</taxon>
        <taxon>Metazoa</taxon>
        <taxon>Chordata</taxon>
        <taxon>Craniata</taxon>
        <taxon>Vertebrata</taxon>
        <taxon>Euteleostomi</taxon>
        <taxon>Amphibia</taxon>
        <taxon>Batrachia</taxon>
        <taxon>Caudata</taxon>
        <taxon>Salamandroidea</taxon>
        <taxon>Salamandridae</taxon>
        <taxon>Pleurodelinae</taxon>
        <taxon>Pleurodeles</taxon>
    </lineage>
</organism>
<evidence type="ECO:0000313" key="2">
    <source>
        <dbReference type="Proteomes" id="UP001066276"/>
    </source>
</evidence>
<keyword evidence="2" id="KW-1185">Reference proteome</keyword>
<dbReference type="AlphaFoldDB" id="A0AAV7N1X2"/>
<name>A0AAV7N1X2_PLEWA</name>
<evidence type="ECO:0000313" key="1">
    <source>
        <dbReference type="EMBL" id="KAJ1110033.1"/>
    </source>
</evidence>
<sequence length="93" mass="10644">MCRLRESQGKLSCIHSDPEKLADSREKKNANLKVERLFCAADQKKKQPPGVAFMPAMLLEEHALGSVRFWAWGRGRKSFKEPWQGADAWELLC</sequence>
<reference evidence="1" key="1">
    <citation type="journal article" date="2022" name="bioRxiv">
        <title>Sequencing and chromosome-scale assembly of the giantPleurodeles waltlgenome.</title>
        <authorList>
            <person name="Brown T."/>
            <person name="Elewa A."/>
            <person name="Iarovenko S."/>
            <person name="Subramanian E."/>
            <person name="Araus A.J."/>
            <person name="Petzold A."/>
            <person name="Susuki M."/>
            <person name="Suzuki K.-i.T."/>
            <person name="Hayashi T."/>
            <person name="Toyoda A."/>
            <person name="Oliveira C."/>
            <person name="Osipova E."/>
            <person name="Leigh N.D."/>
            <person name="Simon A."/>
            <person name="Yun M.H."/>
        </authorList>
    </citation>
    <scope>NUCLEOTIDE SEQUENCE</scope>
    <source>
        <strain evidence="1">20211129_DDA</strain>
        <tissue evidence="1">Liver</tissue>
    </source>
</reference>
<accession>A0AAV7N1X2</accession>
<protein>
    <submittedName>
        <fullName evidence="1">Uncharacterized protein</fullName>
    </submittedName>
</protein>
<dbReference type="EMBL" id="JANPWB010000013">
    <property type="protein sequence ID" value="KAJ1110033.1"/>
    <property type="molecule type" value="Genomic_DNA"/>
</dbReference>
<gene>
    <name evidence="1" type="ORF">NDU88_007388</name>
</gene>
<proteinExistence type="predicted"/>
<comment type="caution">
    <text evidence="1">The sequence shown here is derived from an EMBL/GenBank/DDBJ whole genome shotgun (WGS) entry which is preliminary data.</text>
</comment>
<dbReference type="Proteomes" id="UP001066276">
    <property type="component" value="Chromosome 9"/>
</dbReference>